<organism evidence="11 12">
    <name type="scientific">Caldicoprobacter faecalis</name>
    <dbReference type="NCBI Taxonomy" id="937334"/>
    <lineage>
        <taxon>Bacteria</taxon>
        <taxon>Bacillati</taxon>
        <taxon>Bacillota</taxon>
        <taxon>Clostridia</taxon>
        <taxon>Caldicoprobacterales</taxon>
        <taxon>Caldicoprobacteraceae</taxon>
        <taxon>Caldicoprobacter</taxon>
    </lineage>
</organism>
<keyword evidence="11" id="KW-0282">Flagellum</keyword>
<keyword evidence="5 10" id="KW-0145">Chemotaxis</keyword>
<evidence type="ECO:0000313" key="12">
    <source>
        <dbReference type="Proteomes" id="UP000198577"/>
    </source>
</evidence>
<dbReference type="GO" id="GO:0006935">
    <property type="term" value="P:chemotaxis"/>
    <property type="evidence" value="ECO:0007669"/>
    <property type="project" value="UniProtKB-KW"/>
</dbReference>
<evidence type="ECO:0000256" key="10">
    <source>
        <dbReference type="RuleBase" id="RU364125"/>
    </source>
</evidence>
<comment type="similarity">
    <text evidence="3 10">Belongs to the FliL family.</text>
</comment>
<dbReference type="GO" id="GO:0071978">
    <property type="term" value="P:bacterial-type flagellum-dependent swarming motility"/>
    <property type="evidence" value="ECO:0007669"/>
    <property type="project" value="TreeGrafter"/>
</dbReference>
<feature type="transmembrane region" description="Helical" evidence="10">
    <location>
        <begin position="7"/>
        <end position="29"/>
    </location>
</feature>
<protein>
    <recommendedName>
        <fullName evidence="10">Flagellar protein FliL</fullName>
    </recommendedName>
</protein>
<keyword evidence="4 10" id="KW-1003">Cell membrane</keyword>
<dbReference type="EMBL" id="FOXR01000001">
    <property type="protein sequence ID" value="SFP59661.1"/>
    <property type="molecule type" value="Genomic_DNA"/>
</dbReference>
<evidence type="ECO:0000313" key="11">
    <source>
        <dbReference type="EMBL" id="SFP59661.1"/>
    </source>
</evidence>
<accession>A0A1I5RN21</accession>
<evidence type="ECO:0000256" key="1">
    <source>
        <dbReference type="ARBA" id="ARBA00002254"/>
    </source>
</evidence>
<dbReference type="AlphaFoldDB" id="A0A1I5RN21"/>
<keyword evidence="11" id="KW-0966">Cell projection</keyword>
<evidence type="ECO:0000256" key="4">
    <source>
        <dbReference type="ARBA" id="ARBA00022475"/>
    </source>
</evidence>
<dbReference type="PANTHER" id="PTHR35091:SF2">
    <property type="entry name" value="FLAGELLAR PROTEIN FLIL"/>
    <property type="match status" value="1"/>
</dbReference>
<evidence type="ECO:0000256" key="3">
    <source>
        <dbReference type="ARBA" id="ARBA00008281"/>
    </source>
</evidence>
<evidence type="ECO:0000256" key="6">
    <source>
        <dbReference type="ARBA" id="ARBA00022692"/>
    </source>
</evidence>
<dbReference type="GO" id="GO:0009425">
    <property type="term" value="C:bacterial-type flagellum basal body"/>
    <property type="evidence" value="ECO:0007669"/>
    <property type="project" value="InterPro"/>
</dbReference>
<dbReference type="OrthoDB" id="166089at2"/>
<dbReference type="PANTHER" id="PTHR35091">
    <property type="entry name" value="FLAGELLAR PROTEIN FLIL"/>
    <property type="match status" value="1"/>
</dbReference>
<proteinExistence type="inferred from homology"/>
<dbReference type="Proteomes" id="UP000198577">
    <property type="component" value="Unassembled WGS sequence"/>
</dbReference>
<evidence type="ECO:0000256" key="7">
    <source>
        <dbReference type="ARBA" id="ARBA00022779"/>
    </source>
</evidence>
<keyword evidence="6 10" id="KW-0812">Transmembrane</keyword>
<keyword evidence="11" id="KW-0969">Cilium</keyword>
<dbReference type="STRING" id="937334.SAMN05444406_10143"/>
<name>A0A1I5RN21_9FIRM</name>
<evidence type="ECO:0000256" key="9">
    <source>
        <dbReference type="ARBA" id="ARBA00023136"/>
    </source>
</evidence>
<comment type="function">
    <text evidence="1 10">Controls the rotational direction of flagella during chemotaxis.</text>
</comment>
<sequence length="147" mass="16992">MNMKRLLAIIIPMFVVLFIGMGVILYLILNQSSPANGAQRDDRSDLKKEVVVFHDDQTFITNLKDSDSYLKADISIEVESEKDAEVLNKNLHKVRDRIISILRDISEDDMKRSDIQEILKNRIKQDLQETLKIDTIIGIYFNELVVQ</sequence>
<comment type="subcellular location">
    <subcellularLocation>
        <location evidence="2">Cell membrane</location>
        <topology evidence="2">Single-pass membrane protein</topology>
    </subcellularLocation>
</comment>
<evidence type="ECO:0000256" key="2">
    <source>
        <dbReference type="ARBA" id="ARBA00004162"/>
    </source>
</evidence>
<reference evidence="11 12" key="1">
    <citation type="submission" date="2016-10" db="EMBL/GenBank/DDBJ databases">
        <authorList>
            <person name="de Groot N.N."/>
        </authorList>
    </citation>
    <scope>NUCLEOTIDE SEQUENCE [LARGE SCALE GENOMIC DNA]</scope>
    <source>
        <strain evidence="11 12">DSM 20678</strain>
    </source>
</reference>
<keyword evidence="8 10" id="KW-1133">Transmembrane helix</keyword>
<evidence type="ECO:0000256" key="8">
    <source>
        <dbReference type="ARBA" id="ARBA00022989"/>
    </source>
</evidence>
<keyword evidence="12" id="KW-1185">Reference proteome</keyword>
<gene>
    <name evidence="11" type="ORF">SAMN05444406_10143</name>
</gene>
<dbReference type="InterPro" id="IPR005503">
    <property type="entry name" value="FliL"/>
</dbReference>
<dbReference type="Pfam" id="PF03748">
    <property type="entry name" value="FliL"/>
    <property type="match status" value="1"/>
</dbReference>
<keyword evidence="9 10" id="KW-0472">Membrane</keyword>
<dbReference type="RefSeq" id="WP_092281783.1">
    <property type="nucleotide sequence ID" value="NZ_FOXR01000001.1"/>
</dbReference>
<dbReference type="GO" id="GO:0005886">
    <property type="term" value="C:plasma membrane"/>
    <property type="evidence" value="ECO:0007669"/>
    <property type="project" value="UniProtKB-SubCell"/>
</dbReference>
<keyword evidence="7 10" id="KW-0283">Flagellar rotation</keyword>
<evidence type="ECO:0000256" key="5">
    <source>
        <dbReference type="ARBA" id="ARBA00022500"/>
    </source>
</evidence>